<evidence type="ECO:0000256" key="4">
    <source>
        <dbReference type="ARBA" id="ARBA00022485"/>
    </source>
</evidence>
<dbReference type="GO" id="GO:0020037">
    <property type="term" value="F:heme binding"/>
    <property type="evidence" value="ECO:0007669"/>
    <property type="project" value="InterPro"/>
</dbReference>
<dbReference type="Pfam" id="PF04324">
    <property type="entry name" value="Fer2_BFD"/>
    <property type="match status" value="1"/>
</dbReference>
<dbReference type="FunFam" id="3.30.413.10:FF:000010">
    <property type="entry name" value="Nitrite reductase large subunit"/>
    <property type="match status" value="1"/>
</dbReference>
<dbReference type="InterPro" id="IPR007419">
    <property type="entry name" value="BFD-like_2Fe2S-bd_dom"/>
</dbReference>
<keyword evidence="13 15" id="KW-0534">Nitrate assimilation</keyword>
<feature type="binding site" description="axial binding residue" evidence="16">
    <location>
        <position position="691"/>
    </location>
    <ligand>
        <name>siroheme</name>
        <dbReference type="ChEBI" id="CHEBI:60052"/>
    </ligand>
    <ligandPart>
        <name>Fe</name>
        <dbReference type="ChEBI" id="CHEBI:18248"/>
    </ligandPart>
</feature>
<evidence type="ECO:0000259" key="17">
    <source>
        <dbReference type="Pfam" id="PF01077"/>
    </source>
</evidence>
<evidence type="ECO:0000259" key="19">
    <source>
        <dbReference type="Pfam" id="PF04324"/>
    </source>
</evidence>
<dbReference type="InterPro" id="IPR041854">
    <property type="entry name" value="BFD-like_2Fe2S-bd_dom_sf"/>
</dbReference>
<dbReference type="CDD" id="cd19943">
    <property type="entry name" value="NirB_Fer2_BFD-like_1"/>
    <property type="match status" value="1"/>
</dbReference>
<comment type="cofactor">
    <cofactor evidence="16">
        <name>siroheme</name>
        <dbReference type="ChEBI" id="CHEBI:60052"/>
    </cofactor>
    <text evidence="16">Binds 1 siroheme per subunit.</text>
</comment>
<evidence type="ECO:0000256" key="15">
    <source>
        <dbReference type="PIRNR" id="PIRNR037149"/>
    </source>
</evidence>
<dbReference type="AlphaFoldDB" id="A0A0P0RP97"/>
<dbReference type="InterPro" id="IPR023753">
    <property type="entry name" value="FAD/NAD-binding_dom"/>
</dbReference>
<feature type="binding site" evidence="16">
    <location>
        <position position="691"/>
    </location>
    <ligand>
        <name>[4Fe-4S] cluster</name>
        <dbReference type="ChEBI" id="CHEBI:49883"/>
    </ligand>
</feature>
<keyword evidence="7" id="KW-0001">2Fe-2S</keyword>
<evidence type="ECO:0000256" key="10">
    <source>
        <dbReference type="ARBA" id="ARBA00023002"/>
    </source>
</evidence>
<evidence type="ECO:0000256" key="8">
    <source>
        <dbReference type="ARBA" id="ARBA00022723"/>
    </source>
</evidence>
<dbReference type="FunFam" id="1.10.10.1100:FF:000002">
    <property type="entry name" value="Nitrite reductase large subunit"/>
    <property type="match status" value="1"/>
</dbReference>
<dbReference type="GO" id="GO:0050661">
    <property type="term" value="F:NADP binding"/>
    <property type="evidence" value="ECO:0007669"/>
    <property type="project" value="UniProtKB-UniRule"/>
</dbReference>
<dbReference type="InterPro" id="IPR052034">
    <property type="entry name" value="NasD-like"/>
</dbReference>
<dbReference type="Pfam" id="PF18267">
    <property type="entry name" value="Rubredoxin_C"/>
    <property type="match status" value="1"/>
</dbReference>
<evidence type="ECO:0000256" key="14">
    <source>
        <dbReference type="ARBA" id="ARBA00034078"/>
    </source>
</evidence>
<evidence type="ECO:0000256" key="2">
    <source>
        <dbReference type="ARBA" id="ARBA00005096"/>
    </source>
</evidence>
<evidence type="ECO:0000256" key="3">
    <source>
        <dbReference type="ARBA" id="ARBA00010429"/>
    </source>
</evidence>
<evidence type="ECO:0000256" key="7">
    <source>
        <dbReference type="ARBA" id="ARBA00022714"/>
    </source>
</evidence>
<evidence type="ECO:0000256" key="16">
    <source>
        <dbReference type="PIRSR" id="PIRSR037149-1"/>
    </source>
</evidence>
<feature type="domain" description="FAD/NAD(P)-binding" evidence="20">
    <location>
        <begin position="11"/>
        <end position="292"/>
    </location>
</feature>
<feature type="domain" description="Nitrite/Sulfite reductase ferredoxin-like" evidence="18">
    <location>
        <begin position="565"/>
        <end position="628"/>
    </location>
</feature>
<dbReference type="PIRSF" id="PIRSF037149">
    <property type="entry name" value="NirB"/>
    <property type="match status" value="1"/>
</dbReference>
<dbReference type="Proteomes" id="UP000019146">
    <property type="component" value="Plasmid unnamed"/>
</dbReference>
<dbReference type="Pfam" id="PF03460">
    <property type="entry name" value="NIR_SIR_ferr"/>
    <property type="match status" value="1"/>
</dbReference>
<comment type="cofactor">
    <cofactor evidence="16">
        <name>[4Fe-4S] cluster</name>
        <dbReference type="ChEBI" id="CHEBI:49883"/>
    </cofactor>
    <text evidence="16">Binds 1 [4Fe-4S] cluster per subunit.</text>
</comment>
<dbReference type="SUPFAM" id="SSF56014">
    <property type="entry name" value="Nitrite and sulphite reductase 4Fe-4S domain-like"/>
    <property type="match status" value="1"/>
</dbReference>
<dbReference type="InterPro" id="IPR016156">
    <property type="entry name" value="FAD/NAD-linked_Rdtase_dimer_sf"/>
</dbReference>
<evidence type="ECO:0000313" key="23">
    <source>
        <dbReference type="Proteomes" id="UP000019146"/>
    </source>
</evidence>
<accession>A0A0P0RP97</accession>
<dbReference type="GO" id="GO:0106316">
    <property type="term" value="F:nitrite reductase (NADH) activity"/>
    <property type="evidence" value="ECO:0007669"/>
    <property type="project" value="UniProtKB-EC"/>
</dbReference>
<dbReference type="Gene3D" id="3.30.390.30">
    <property type="match status" value="1"/>
</dbReference>
<dbReference type="SUPFAM" id="SSF51905">
    <property type="entry name" value="FAD/NAD(P)-binding domain"/>
    <property type="match status" value="1"/>
</dbReference>
<evidence type="ECO:0000313" key="22">
    <source>
        <dbReference type="EMBL" id="ALL70754.1"/>
    </source>
</evidence>
<dbReference type="Pfam" id="PF01077">
    <property type="entry name" value="NIR_SIR"/>
    <property type="match status" value="1"/>
</dbReference>
<dbReference type="InterPro" id="IPR006066">
    <property type="entry name" value="NO2/SO3_Rdtase_FeS/sirohaem_BS"/>
</dbReference>
<dbReference type="Gene3D" id="3.30.413.10">
    <property type="entry name" value="Sulfite Reductase Hemoprotein, domain 1"/>
    <property type="match status" value="1"/>
</dbReference>
<comment type="pathway">
    <text evidence="2">Nitrogen metabolism; nitrate reduction (assimilation).</text>
</comment>
<evidence type="ECO:0000259" key="21">
    <source>
        <dbReference type="Pfam" id="PF18267"/>
    </source>
</evidence>
<dbReference type="EC" id="1.7.1.15" evidence="22"/>
<feature type="domain" description="NADH-rubredoxin oxidoreductase C-terminal" evidence="21">
    <location>
        <begin position="326"/>
        <end position="395"/>
    </location>
</feature>
<evidence type="ECO:0000256" key="13">
    <source>
        <dbReference type="ARBA" id="ARBA00023063"/>
    </source>
</evidence>
<dbReference type="GO" id="GO:0042128">
    <property type="term" value="P:nitrate assimilation"/>
    <property type="evidence" value="ECO:0007669"/>
    <property type="project" value="UniProtKB-UniRule"/>
</dbReference>
<dbReference type="PRINTS" id="PR00397">
    <property type="entry name" value="SIROHAEM"/>
</dbReference>
<dbReference type="NCBIfam" id="TIGR02374">
    <property type="entry name" value="nitri_red_nirB"/>
    <property type="match status" value="1"/>
</dbReference>
<evidence type="ECO:0000256" key="12">
    <source>
        <dbReference type="ARBA" id="ARBA00023014"/>
    </source>
</evidence>
<dbReference type="PRINTS" id="PR00411">
    <property type="entry name" value="PNDRDTASEI"/>
</dbReference>
<keyword evidence="11 16" id="KW-0408">Iron</keyword>
<feature type="binding site" evidence="16">
    <location>
        <position position="653"/>
    </location>
    <ligand>
        <name>[4Fe-4S] cluster</name>
        <dbReference type="ChEBI" id="CHEBI:49883"/>
    </ligand>
</feature>
<evidence type="ECO:0000259" key="18">
    <source>
        <dbReference type="Pfam" id="PF03460"/>
    </source>
</evidence>
<evidence type="ECO:0000256" key="9">
    <source>
        <dbReference type="ARBA" id="ARBA00022827"/>
    </source>
</evidence>
<comment type="similarity">
    <text evidence="3">Belongs to the nitrite and sulfite reductase 4Fe-4S domain family.</text>
</comment>
<keyword evidence="8 16" id="KW-0479">Metal-binding</keyword>
<name>A0A0P0RP97_9BURK</name>
<dbReference type="GO" id="GO:0051537">
    <property type="term" value="F:2 iron, 2 sulfur cluster binding"/>
    <property type="evidence" value="ECO:0007669"/>
    <property type="project" value="UniProtKB-KW"/>
</dbReference>
<keyword evidence="9 15" id="KW-0274">FAD</keyword>
<evidence type="ECO:0000256" key="6">
    <source>
        <dbReference type="ARBA" id="ARBA00022630"/>
    </source>
</evidence>
<dbReference type="CDD" id="cd19944">
    <property type="entry name" value="NirB_Fer2_BFD-like_2"/>
    <property type="match status" value="1"/>
</dbReference>
<dbReference type="InterPro" id="IPR045854">
    <property type="entry name" value="NO2/SO3_Rdtase_4Fe4S_sf"/>
</dbReference>
<proteinExistence type="inferred from homology"/>
<evidence type="ECO:0000256" key="5">
    <source>
        <dbReference type="ARBA" id="ARBA00022617"/>
    </source>
</evidence>
<evidence type="ECO:0000256" key="1">
    <source>
        <dbReference type="ARBA" id="ARBA00001974"/>
    </source>
</evidence>
<dbReference type="UniPathway" id="UPA00653"/>
<reference evidence="22 23" key="1">
    <citation type="journal article" date="2014" name="Genome Announc.">
        <title>Draft Genome Sequence of the Haloacid-Degrading Burkholderia caribensis Strain MBA4.</title>
        <authorList>
            <person name="Pan Y."/>
            <person name="Kong K.F."/>
            <person name="Tsang J.S."/>
        </authorList>
    </citation>
    <scope>NUCLEOTIDE SEQUENCE [LARGE SCALE GENOMIC DNA]</scope>
    <source>
        <strain evidence="22 23">MBA4</strain>
        <plasmid evidence="23">Plasmid</plasmid>
    </source>
</reference>
<feature type="binding site" evidence="16">
    <location>
        <position position="647"/>
    </location>
    <ligand>
        <name>[4Fe-4S] cluster</name>
        <dbReference type="ChEBI" id="CHEBI:49883"/>
    </ligand>
</feature>
<keyword evidence="5 16" id="KW-0349">Heme</keyword>
<gene>
    <name evidence="22" type="ORF">K788_0004278</name>
</gene>
<dbReference type="Pfam" id="PF07992">
    <property type="entry name" value="Pyr_redox_2"/>
    <property type="match status" value="1"/>
</dbReference>
<keyword evidence="10 22" id="KW-0560">Oxidoreductase</keyword>
<dbReference type="EMBL" id="CP012748">
    <property type="protein sequence ID" value="ALL70754.1"/>
    <property type="molecule type" value="Genomic_DNA"/>
</dbReference>
<keyword evidence="4 16" id="KW-0004">4Fe-4S</keyword>
<keyword evidence="6 15" id="KW-0285">Flavoprotein</keyword>
<feature type="binding site" evidence="16">
    <location>
        <position position="687"/>
    </location>
    <ligand>
        <name>[4Fe-4S] cluster</name>
        <dbReference type="ChEBI" id="CHEBI:49883"/>
    </ligand>
</feature>
<dbReference type="InterPro" id="IPR017121">
    <property type="entry name" value="Nitrite_Rdtase_lsu"/>
</dbReference>
<dbReference type="InterPro" id="IPR041575">
    <property type="entry name" value="Rubredoxin_C"/>
</dbReference>
<dbReference type="GO" id="GO:0046872">
    <property type="term" value="F:metal ion binding"/>
    <property type="evidence" value="ECO:0007669"/>
    <property type="project" value="UniProtKB-KW"/>
</dbReference>
<dbReference type="InterPro" id="IPR005117">
    <property type="entry name" value="NiRdtase/SiRdtase_haem-b_fer"/>
</dbReference>
<dbReference type="PANTHER" id="PTHR43809">
    <property type="entry name" value="NITRITE REDUCTASE (NADH) LARGE SUBUNIT"/>
    <property type="match status" value="1"/>
</dbReference>
<feature type="domain" description="Nitrite/sulphite reductase 4Fe-4S" evidence="17">
    <location>
        <begin position="638"/>
        <end position="762"/>
    </location>
</feature>
<dbReference type="GO" id="GO:0050660">
    <property type="term" value="F:flavin adenine dinucleotide binding"/>
    <property type="evidence" value="ECO:0007669"/>
    <property type="project" value="UniProtKB-UniRule"/>
</dbReference>
<dbReference type="InterPro" id="IPR006067">
    <property type="entry name" value="NO2/SO3_Rdtase_4Fe4S_dom"/>
</dbReference>
<dbReference type="PRINTS" id="PR00368">
    <property type="entry name" value="FADPNR"/>
</dbReference>
<feature type="domain" description="BFD-like [2Fe-2S]-binding" evidence="19">
    <location>
        <begin position="430"/>
        <end position="477"/>
    </location>
</feature>
<dbReference type="Gene3D" id="3.50.50.60">
    <property type="entry name" value="FAD/NAD(P)-binding domain"/>
    <property type="match status" value="2"/>
</dbReference>
<dbReference type="InterPro" id="IPR036136">
    <property type="entry name" value="Nit/Sulf_reduc_fer-like_dom_sf"/>
</dbReference>
<dbReference type="FunFam" id="3.50.50.60:FF:000033">
    <property type="entry name" value="Nitrite reductase [NAD(P)H], large subunit"/>
    <property type="match status" value="1"/>
</dbReference>
<keyword evidence="22" id="KW-0614">Plasmid</keyword>
<geneLocation type="plasmid" evidence="23"/>
<dbReference type="InterPro" id="IPR036188">
    <property type="entry name" value="FAD/NAD-bd_sf"/>
</dbReference>
<comment type="cofactor">
    <cofactor evidence="14">
        <name>[2Fe-2S] cluster</name>
        <dbReference type="ChEBI" id="CHEBI:190135"/>
    </cofactor>
</comment>
<dbReference type="PROSITE" id="PS00365">
    <property type="entry name" value="NIR_SIR"/>
    <property type="match status" value="1"/>
</dbReference>
<dbReference type="NCBIfam" id="NF011565">
    <property type="entry name" value="PRK14989.1"/>
    <property type="match status" value="1"/>
</dbReference>
<dbReference type="InterPro" id="IPR012744">
    <property type="entry name" value="Nitri_red_NirB"/>
</dbReference>
<dbReference type="KEGG" id="bcai:K788_0004278"/>
<evidence type="ECO:0000259" key="20">
    <source>
        <dbReference type="Pfam" id="PF07992"/>
    </source>
</evidence>
<comment type="cofactor">
    <cofactor evidence="1 15">
        <name>FAD</name>
        <dbReference type="ChEBI" id="CHEBI:57692"/>
    </cofactor>
</comment>
<dbReference type="SUPFAM" id="SSF55124">
    <property type="entry name" value="Nitrite/Sulfite reductase N-terminal domain-like"/>
    <property type="match status" value="1"/>
</dbReference>
<keyword evidence="12 16" id="KW-0411">Iron-sulfur</keyword>
<dbReference type="PANTHER" id="PTHR43809:SF1">
    <property type="entry name" value="NITRITE REDUCTASE (NADH) LARGE SUBUNIT"/>
    <property type="match status" value="1"/>
</dbReference>
<organism evidence="22 23">
    <name type="scientific">Paraburkholderia caribensis MBA4</name>
    <dbReference type="NCBI Taxonomy" id="1323664"/>
    <lineage>
        <taxon>Bacteria</taxon>
        <taxon>Pseudomonadati</taxon>
        <taxon>Pseudomonadota</taxon>
        <taxon>Betaproteobacteria</taxon>
        <taxon>Burkholderiales</taxon>
        <taxon>Burkholderiaceae</taxon>
        <taxon>Paraburkholderia</taxon>
    </lineage>
</organism>
<dbReference type="Gene3D" id="1.10.10.1100">
    <property type="entry name" value="BFD-like [2Fe-2S]-binding domain"/>
    <property type="match status" value="1"/>
</dbReference>
<protein>
    <submittedName>
        <fullName evidence="22">Nitrite reductase [NAD(P)H] large subunit</fullName>
        <ecNumber evidence="22">1.7.1.15</ecNumber>
    </submittedName>
</protein>
<evidence type="ECO:0000256" key="11">
    <source>
        <dbReference type="ARBA" id="ARBA00023004"/>
    </source>
</evidence>
<sequence>MNPLSDRIGDMKVIVIGHGMVGHKLLECLAEQTTARLDMTVLCEEPRPAYDRVHLSEFFSGKSADDLSLVAPGFFDRDDMVLRLNAKAVSIDRDAHTVTTSTGETLSYDKLVIASGSYAFVPPVPGKDRKDCFVYRTIEDLEAMQECGARSKTGVVIGGGLLGLECAKALRDLGLETHVVEFAPRLMAVQVDDGGGKVLRGKIEELGVTVHTQKNTLEIVDGEDGTHRMQFSDGSHLDTDMIVFSAGIRPRDEIARASGIAVGPRGGIVIDNHCRTSDADIYAIGECALWNGQIFGLVAPGYEMARVTAKQLLGEQQAAFAGADMSTKLKLMGVDVASLGDAHAATAGSRTYQFSDERKQVYKKLVVSDCGKFLLGGVMVGDASEYGTLLQMMLNRIQLPESPEFLILPQADGNAKPALGVDALPESAQICSCNNISKGAICAAVCAGATTIGDVKSATKAGTACGGCVPLVTQVMKAEMKKQGLAVNNHLCEHFPFSRQELYHIVRVERIETFGALLDKHGHGLGCDICKPAVAGILASCWNEFVLKKEHASLQDTNDYYLANIQRDGTYSVVPRMPGGEVTPDGLIAVGQVAKKYGLYTKVTGGQRVDLFGARVEQLPLIWEELIAAGFESGHAYGKSLRTVKSCVGSTWCRYGVDDSVGLAIDIENRYKGLRSPHKIKFAVSGCTRECAEAQSKDVGIIATEKGWNLYVCGNGGMKPRHAELIASDLDRETLIRYIDRFLMFYVRTADRLQRTSVWRENLEGGLDYLRDVVINDKLGIAAELEAEMQHVVNTYECEWKKAVTDPETRKRFRHFVNSDSADDNVSFVPTRGQIRPATPEERQRPVRIPVVVEQSTESVETV</sequence>
<dbReference type="GO" id="GO:0051539">
    <property type="term" value="F:4 iron, 4 sulfur cluster binding"/>
    <property type="evidence" value="ECO:0007669"/>
    <property type="project" value="UniProtKB-KW"/>
</dbReference>